<sequence>MASKSILTCFLRPSCTTLLGSNGTVASLLPTSYVSVQQVRHRRYPKFVVRQNKRKTWHVRKWTQKYDDNLLTCNEQFIKDVIVENYAKNSDSPLKDAPWDRNPYVYGTRRTGVLALKLGTMLQWTTEGKPFMVTLLQVLDNHVINYVPPEVYATYPSHLPHHRQKFGLQIVGALSSDPRMFSKPYNNLFIKAGVPPKRWLTRFLITPNAACQPGTPLSVNHFKVGEYVDIQGRTRDWGFQGVCKRWGMKGMPASHGVTKSHRKMGSTGGGGDKDGIWKGKHMPGIMGDILRTQYGLKIWRINTKYNVLYVTGTAVCGRPHTFVRVYDTVLPRKKRPESSYESVPMPTWFEEDATEPLPEEYFDSKLFQFTSPSLELEEEKK</sequence>
<dbReference type="AlphaFoldDB" id="A0AAD8F4J1"/>
<dbReference type="InterPro" id="IPR019927">
    <property type="entry name" value="Ribosomal_uL3_bac/org-type"/>
</dbReference>
<evidence type="ECO:0000313" key="7">
    <source>
        <dbReference type="EMBL" id="KAK0051452.1"/>
    </source>
</evidence>
<reference evidence="7" key="1">
    <citation type="journal article" date="2023" name="PLoS Negl. Trop. Dis.">
        <title>A genome sequence for Biomphalaria pfeifferi, the major vector snail for the human-infecting parasite Schistosoma mansoni.</title>
        <authorList>
            <person name="Bu L."/>
            <person name="Lu L."/>
            <person name="Laidemitt M.R."/>
            <person name="Zhang S.M."/>
            <person name="Mutuku M."/>
            <person name="Mkoji G."/>
            <person name="Steinauer M."/>
            <person name="Loker E.S."/>
        </authorList>
    </citation>
    <scope>NUCLEOTIDE SEQUENCE</scope>
    <source>
        <strain evidence="7">KasaAsao</strain>
    </source>
</reference>
<dbReference type="SUPFAM" id="SSF50447">
    <property type="entry name" value="Translation proteins"/>
    <property type="match status" value="1"/>
</dbReference>
<reference evidence="7" key="2">
    <citation type="submission" date="2023-04" db="EMBL/GenBank/DDBJ databases">
        <authorList>
            <person name="Bu L."/>
            <person name="Lu L."/>
            <person name="Laidemitt M.R."/>
            <person name="Zhang S.M."/>
            <person name="Mutuku M."/>
            <person name="Mkoji G."/>
            <person name="Steinauer M."/>
            <person name="Loker E.S."/>
        </authorList>
    </citation>
    <scope>NUCLEOTIDE SEQUENCE</scope>
    <source>
        <strain evidence="7">KasaAsao</strain>
        <tissue evidence="7">Whole Snail</tissue>
    </source>
</reference>
<feature type="region of interest" description="Disordered" evidence="6">
    <location>
        <begin position="253"/>
        <end position="275"/>
    </location>
</feature>
<evidence type="ECO:0000256" key="6">
    <source>
        <dbReference type="SAM" id="MobiDB-lite"/>
    </source>
</evidence>
<dbReference type="GO" id="GO:0005762">
    <property type="term" value="C:mitochondrial large ribosomal subunit"/>
    <property type="evidence" value="ECO:0007669"/>
    <property type="project" value="TreeGrafter"/>
</dbReference>
<dbReference type="InterPro" id="IPR000597">
    <property type="entry name" value="Ribosomal_uL3"/>
</dbReference>
<evidence type="ECO:0000256" key="3">
    <source>
        <dbReference type="ARBA" id="ARBA00023274"/>
    </source>
</evidence>
<dbReference type="GO" id="GO:0006412">
    <property type="term" value="P:translation"/>
    <property type="evidence" value="ECO:0007669"/>
    <property type="project" value="InterPro"/>
</dbReference>
<comment type="similarity">
    <text evidence="1">Belongs to the universal ribosomal protein uL3 family.</text>
</comment>
<keyword evidence="8" id="KW-1185">Reference proteome</keyword>
<dbReference type="PANTHER" id="PTHR11229:SF8">
    <property type="entry name" value="LARGE RIBOSOMAL SUBUNIT PROTEIN UL3M"/>
    <property type="match status" value="1"/>
</dbReference>
<dbReference type="Pfam" id="PF00297">
    <property type="entry name" value="Ribosomal_L3"/>
    <property type="match status" value="1"/>
</dbReference>
<evidence type="ECO:0000256" key="4">
    <source>
        <dbReference type="ARBA" id="ARBA00035209"/>
    </source>
</evidence>
<keyword evidence="2 7" id="KW-0689">Ribosomal protein</keyword>
<dbReference type="GO" id="GO:0003735">
    <property type="term" value="F:structural constituent of ribosome"/>
    <property type="evidence" value="ECO:0007669"/>
    <property type="project" value="InterPro"/>
</dbReference>
<evidence type="ECO:0000256" key="2">
    <source>
        <dbReference type="ARBA" id="ARBA00022980"/>
    </source>
</evidence>
<name>A0AAD8F4J1_BIOPF</name>
<comment type="caution">
    <text evidence="7">The sequence shown here is derived from an EMBL/GenBank/DDBJ whole genome shotgun (WGS) entry which is preliminary data.</text>
</comment>
<dbReference type="PANTHER" id="PTHR11229">
    <property type="entry name" value="50S RIBOSOMAL PROTEIN L3"/>
    <property type="match status" value="1"/>
</dbReference>
<keyword evidence="3" id="KW-0687">Ribonucleoprotein</keyword>
<evidence type="ECO:0000313" key="8">
    <source>
        <dbReference type="Proteomes" id="UP001233172"/>
    </source>
</evidence>
<gene>
    <name evidence="7" type="ORF">Bpfe_019031</name>
</gene>
<proteinExistence type="inferred from homology"/>
<evidence type="ECO:0000256" key="1">
    <source>
        <dbReference type="ARBA" id="ARBA00006540"/>
    </source>
</evidence>
<dbReference type="Gene3D" id="2.40.30.10">
    <property type="entry name" value="Translation factors"/>
    <property type="match status" value="2"/>
</dbReference>
<accession>A0AAD8F4J1</accession>
<protein>
    <recommendedName>
        <fullName evidence="4">Large ribosomal subunit protein uL3m</fullName>
    </recommendedName>
    <alternativeName>
        <fullName evidence="5">39S ribosomal protein L3, mitochondrial</fullName>
    </alternativeName>
</protein>
<organism evidence="7 8">
    <name type="scientific">Biomphalaria pfeifferi</name>
    <name type="common">Bloodfluke planorb</name>
    <name type="synonym">Freshwater snail</name>
    <dbReference type="NCBI Taxonomy" id="112525"/>
    <lineage>
        <taxon>Eukaryota</taxon>
        <taxon>Metazoa</taxon>
        <taxon>Spiralia</taxon>
        <taxon>Lophotrochozoa</taxon>
        <taxon>Mollusca</taxon>
        <taxon>Gastropoda</taxon>
        <taxon>Heterobranchia</taxon>
        <taxon>Euthyneura</taxon>
        <taxon>Panpulmonata</taxon>
        <taxon>Hygrophila</taxon>
        <taxon>Lymnaeoidea</taxon>
        <taxon>Planorbidae</taxon>
        <taxon>Biomphalaria</taxon>
    </lineage>
</organism>
<evidence type="ECO:0000256" key="5">
    <source>
        <dbReference type="ARBA" id="ARBA00035396"/>
    </source>
</evidence>
<dbReference type="Proteomes" id="UP001233172">
    <property type="component" value="Unassembled WGS sequence"/>
</dbReference>
<dbReference type="InterPro" id="IPR009000">
    <property type="entry name" value="Transl_B-barrel_sf"/>
</dbReference>
<dbReference type="EMBL" id="JASAOG010000103">
    <property type="protein sequence ID" value="KAK0051452.1"/>
    <property type="molecule type" value="Genomic_DNA"/>
</dbReference>